<dbReference type="EMBL" id="JAHRIP010025531">
    <property type="protein sequence ID" value="MEQ2289903.1"/>
    <property type="molecule type" value="Genomic_DNA"/>
</dbReference>
<name>A0ABV0Y7X7_9TELE</name>
<accession>A0ABV0Y7X7</accession>
<comment type="caution">
    <text evidence="2">The sequence shown here is derived from an EMBL/GenBank/DDBJ whole genome shotgun (WGS) entry which is preliminary data.</text>
</comment>
<evidence type="ECO:0000256" key="1">
    <source>
        <dbReference type="SAM" id="MobiDB-lite"/>
    </source>
</evidence>
<organism evidence="2 3">
    <name type="scientific">Ameca splendens</name>
    <dbReference type="NCBI Taxonomy" id="208324"/>
    <lineage>
        <taxon>Eukaryota</taxon>
        <taxon>Metazoa</taxon>
        <taxon>Chordata</taxon>
        <taxon>Craniata</taxon>
        <taxon>Vertebrata</taxon>
        <taxon>Euteleostomi</taxon>
        <taxon>Actinopterygii</taxon>
        <taxon>Neopterygii</taxon>
        <taxon>Teleostei</taxon>
        <taxon>Neoteleostei</taxon>
        <taxon>Acanthomorphata</taxon>
        <taxon>Ovalentaria</taxon>
        <taxon>Atherinomorphae</taxon>
        <taxon>Cyprinodontiformes</taxon>
        <taxon>Goodeidae</taxon>
        <taxon>Ameca</taxon>
    </lineage>
</organism>
<feature type="compositionally biased region" description="Basic and acidic residues" evidence="1">
    <location>
        <begin position="143"/>
        <end position="171"/>
    </location>
</feature>
<feature type="compositionally biased region" description="Basic residues" evidence="1">
    <location>
        <begin position="1"/>
        <end position="12"/>
    </location>
</feature>
<evidence type="ECO:0000313" key="3">
    <source>
        <dbReference type="Proteomes" id="UP001469553"/>
    </source>
</evidence>
<reference evidence="2 3" key="1">
    <citation type="submission" date="2021-06" db="EMBL/GenBank/DDBJ databases">
        <authorList>
            <person name="Palmer J.M."/>
        </authorList>
    </citation>
    <scope>NUCLEOTIDE SEQUENCE [LARGE SCALE GENOMIC DNA]</scope>
    <source>
        <strain evidence="2 3">AS_MEX2019</strain>
        <tissue evidence="2">Muscle</tissue>
    </source>
</reference>
<evidence type="ECO:0000313" key="2">
    <source>
        <dbReference type="EMBL" id="MEQ2289903.1"/>
    </source>
</evidence>
<dbReference type="Proteomes" id="UP001469553">
    <property type="component" value="Unassembled WGS sequence"/>
</dbReference>
<protein>
    <submittedName>
        <fullName evidence="2">Uncharacterized protein</fullName>
    </submittedName>
</protein>
<feature type="region of interest" description="Disordered" evidence="1">
    <location>
        <begin position="96"/>
        <end position="171"/>
    </location>
</feature>
<feature type="compositionally biased region" description="Low complexity" evidence="1">
    <location>
        <begin position="40"/>
        <end position="59"/>
    </location>
</feature>
<gene>
    <name evidence="2" type="ORF">AMECASPLE_037985</name>
</gene>
<feature type="region of interest" description="Disordered" evidence="1">
    <location>
        <begin position="1"/>
        <end position="81"/>
    </location>
</feature>
<sequence>MPTKQKQNKHPTRVGGGGLGRRARVQAAGPEVVPGTSRVQAASDVGAGDQQAGDVGADDLTAGGGNRRTHVGAQRRGAETAGTFGKAVEICGGAAETQQAEKVCPRTPQGQEQEVETGPPRTPPEREPGMEAVRPRSPPGQYREQEQEVEAVRPRAPHGQEQDRGVEAVHS</sequence>
<keyword evidence="3" id="KW-1185">Reference proteome</keyword>
<proteinExistence type="predicted"/>